<accession>A0A975K8P7</accession>
<comment type="similarity">
    <text evidence="1">Belongs to the short-chain dehydrogenases/reductases (SDR) family.</text>
</comment>
<dbReference type="PANTHER" id="PTHR24321">
    <property type="entry name" value="DEHYDROGENASES, SHORT CHAIN"/>
    <property type="match status" value="1"/>
</dbReference>
<dbReference type="InterPro" id="IPR002347">
    <property type="entry name" value="SDR_fam"/>
</dbReference>
<gene>
    <name evidence="3" type="ORF">KFK14_05365</name>
</gene>
<evidence type="ECO:0000256" key="2">
    <source>
        <dbReference type="ARBA" id="ARBA00023002"/>
    </source>
</evidence>
<dbReference type="Proteomes" id="UP000681425">
    <property type="component" value="Chromosome"/>
</dbReference>
<dbReference type="CDD" id="cd05233">
    <property type="entry name" value="SDR_c"/>
    <property type="match status" value="1"/>
</dbReference>
<evidence type="ECO:0000313" key="3">
    <source>
        <dbReference type="EMBL" id="QUT06870.1"/>
    </source>
</evidence>
<dbReference type="InterPro" id="IPR036291">
    <property type="entry name" value="NAD(P)-bd_dom_sf"/>
</dbReference>
<dbReference type="Pfam" id="PF13561">
    <property type="entry name" value="adh_short_C2"/>
    <property type="match status" value="1"/>
</dbReference>
<dbReference type="PRINTS" id="PR00081">
    <property type="entry name" value="GDHRDH"/>
</dbReference>
<dbReference type="KEGG" id="spph:KFK14_05365"/>
<dbReference type="GO" id="GO:0016491">
    <property type="term" value="F:oxidoreductase activity"/>
    <property type="evidence" value="ECO:0007669"/>
    <property type="project" value="UniProtKB-KW"/>
</dbReference>
<protein>
    <submittedName>
        <fullName evidence="3">SDR family oxidoreductase</fullName>
    </submittedName>
</protein>
<dbReference type="PROSITE" id="PS00061">
    <property type="entry name" value="ADH_SHORT"/>
    <property type="match status" value="1"/>
</dbReference>
<proteinExistence type="inferred from homology"/>
<organism evidence="3 4">
    <name type="scientific">Sphingobium phenoxybenzoativorans</name>
    <dbReference type="NCBI Taxonomy" id="1592790"/>
    <lineage>
        <taxon>Bacteria</taxon>
        <taxon>Pseudomonadati</taxon>
        <taxon>Pseudomonadota</taxon>
        <taxon>Alphaproteobacteria</taxon>
        <taxon>Sphingomonadales</taxon>
        <taxon>Sphingomonadaceae</taxon>
        <taxon>Sphingobium</taxon>
    </lineage>
</organism>
<evidence type="ECO:0000313" key="4">
    <source>
        <dbReference type="Proteomes" id="UP000681425"/>
    </source>
</evidence>
<keyword evidence="2" id="KW-0560">Oxidoreductase</keyword>
<dbReference type="EMBL" id="CP073910">
    <property type="protein sequence ID" value="QUT06870.1"/>
    <property type="molecule type" value="Genomic_DNA"/>
</dbReference>
<name>A0A975K8P7_9SPHN</name>
<evidence type="ECO:0000256" key="1">
    <source>
        <dbReference type="ARBA" id="ARBA00006484"/>
    </source>
</evidence>
<dbReference type="InterPro" id="IPR020904">
    <property type="entry name" value="Sc_DH/Rdtase_CS"/>
</dbReference>
<reference evidence="3" key="1">
    <citation type="submission" date="2021-04" db="EMBL/GenBank/DDBJ databases">
        <title>Isolation of p-tert-butylphenol degrading bacteria Sphingobium phenoxybenzoativorans Tas13 from active sludge.</title>
        <authorList>
            <person name="Li Y."/>
        </authorList>
    </citation>
    <scope>NUCLEOTIDE SEQUENCE</scope>
    <source>
        <strain evidence="3">Tas13</strain>
    </source>
</reference>
<dbReference type="SUPFAM" id="SSF51735">
    <property type="entry name" value="NAD(P)-binding Rossmann-fold domains"/>
    <property type="match status" value="1"/>
</dbReference>
<dbReference type="RefSeq" id="WP_212610160.1">
    <property type="nucleotide sequence ID" value="NZ_CP073910.1"/>
</dbReference>
<dbReference type="AlphaFoldDB" id="A0A975K8P7"/>
<dbReference type="Gene3D" id="3.40.50.720">
    <property type="entry name" value="NAD(P)-binding Rossmann-like Domain"/>
    <property type="match status" value="1"/>
</dbReference>
<dbReference type="PANTHER" id="PTHR24321:SF8">
    <property type="entry name" value="ESTRADIOL 17-BETA-DEHYDROGENASE 8-RELATED"/>
    <property type="match status" value="1"/>
</dbReference>
<sequence>MSNEIRTYIVTGAAGGIGGATARRLLRTGANVLAVDISQRRLDAFVKGCSDLPGEVATYRADLSKEDEVKGVIAFCLEQFGDLTGIANVAGGMVGIESASMDRPLAQIDLDYFHRTFQINVDSAFLMCKHAEPHFVKKGYGKICNVASLAAFANRPDLGDTAYNSAKAAVVALTQTLSILLGRSGIRVNAVAPGLVFSPKVTETFGGAYVERHMGYTALGKFATVDDEAEGIAFFLEPQSDGVSGEVLRVSAGTR</sequence>
<keyword evidence="4" id="KW-1185">Reference proteome</keyword>